<dbReference type="InterPro" id="IPR006158">
    <property type="entry name" value="Cobalamin-bd"/>
</dbReference>
<sequence length="132" mass="14522">MSKRKVRILMAKFGEGHEAALMRLAGAFSEAGFEVIYTESEDPRAIVNAALQESVDHIGITTLPGATLDQFRHLFERLQENGAHAIGVTAGGYFDETAVNELKALGVAEFFPKGTTYEELIGWARRNIRPVD</sequence>
<keyword evidence="3" id="KW-0479">Metal-binding</keyword>
<dbReference type="GO" id="GO:0046872">
    <property type="term" value="F:metal ion binding"/>
    <property type="evidence" value="ECO:0007669"/>
    <property type="project" value="UniProtKB-KW"/>
</dbReference>
<dbReference type="InterPro" id="IPR036724">
    <property type="entry name" value="Cobalamin-bd_sf"/>
</dbReference>
<evidence type="ECO:0000259" key="6">
    <source>
        <dbReference type="PROSITE" id="PS51332"/>
    </source>
</evidence>
<keyword evidence="8" id="KW-1185">Reference proteome</keyword>
<dbReference type="GO" id="GO:0031419">
    <property type="term" value="F:cobalamin binding"/>
    <property type="evidence" value="ECO:0007669"/>
    <property type="project" value="UniProtKB-KW"/>
</dbReference>
<keyword evidence="5" id="KW-0170">Cobalt</keyword>
<keyword evidence="2" id="KW-0846">Cobalamin</keyword>
<keyword evidence="4" id="KW-0413">Isomerase</keyword>
<feature type="domain" description="B12-binding" evidence="6">
    <location>
        <begin position="4"/>
        <end position="131"/>
    </location>
</feature>
<dbReference type="PROSITE" id="PS51332">
    <property type="entry name" value="B12_BINDING"/>
    <property type="match status" value="1"/>
</dbReference>
<comment type="cofactor">
    <cofactor evidence="1">
        <name>adenosylcob(III)alamin</name>
        <dbReference type="ChEBI" id="CHEBI:18408"/>
    </cofactor>
</comment>
<evidence type="ECO:0000313" key="8">
    <source>
        <dbReference type="Proteomes" id="UP000184076"/>
    </source>
</evidence>
<evidence type="ECO:0000313" key="7">
    <source>
        <dbReference type="EMBL" id="SHF40401.1"/>
    </source>
</evidence>
<evidence type="ECO:0000256" key="2">
    <source>
        <dbReference type="ARBA" id="ARBA00022628"/>
    </source>
</evidence>
<dbReference type="GO" id="GO:0016853">
    <property type="term" value="F:isomerase activity"/>
    <property type="evidence" value="ECO:0007669"/>
    <property type="project" value="UniProtKB-KW"/>
</dbReference>
<reference evidence="8" key="1">
    <citation type="submission" date="2016-11" db="EMBL/GenBank/DDBJ databases">
        <authorList>
            <person name="Varghese N."/>
            <person name="Submissions S."/>
        </authorList>
    </citation>
    <scope>NUCLEOTIDE SEQUENCE [LARGE SCALE GENOMIC DNA]</scope>
    <source>
        <strain evidence="8">DSM 9756</strain>
    </source>
</reference>
<dbReference type="PANTHER" id="PTHR48101:SF1">
    <property type="entry name" value="METHYLMALONYL-COA MUTASE, LARGE SUBUNIT"/>
    <property type="match status" value="1"/>
</dbReference>
<evidence type="ECO:0000256" key="1">
    <source>
        <dbReference type="ARBA" id="ARBA00001922"/>
    </source>
</evidence>
<protein>
    <submittedName>
        <fullName evidence="7">Methylmalonyl-CoA mutase, C-terminal domain</fullName>
    </submittedName>
</protein>
<dbReference type="Pfam" id="PF02310">
    <property type="entry name" value="B12-binding"/>
    <property type="match status" value="1"/>
</dbReference>
<organism evidence="7 8">
    <name type="scientific">Desulfacinum infernum DSM 9756</name>
    <dbReference type="NCBI Taxonomy" id="1121391"/>
    <lineage>
        <taxon>Bacteria</taxon>
        <taxon>Pseudomonadati</taxon>
        <taxon>Thermodesulfobacteriota</taxon>
        <taxon>Syntrophobacteria</taxon>
        <taxon>Syntrophobacterales</taxon>
        <taxon>Syntrophobacteraceae</taxon>
        <taxon>Desulfacinum</taxon>
    </lineage>
</organism>
<proteinExistence type="predicted"/>
<dbReference type="Proteomes" id="UP000184076">
    <property type="component" value="Unassembled WGS sequence"/>
</dbReference>
<dbReference type="EMBL" id="FQVB01000017">
    <property type="protein sequence ID" value="SHF40401.1"/>
    <property type="molecule type" value="Genomic_DNA"/>
</dbReference>
<accession>A0A1M5BCV7</accession>
<evidence type="ECO:0000256" key="3">
    <source>
        <dbReference type="ARBA" id="ARBA00022723"/>
    </source>
</evidence>
<dbReference type="PANTHER" id="PTHR48101">
    <property type="entry name" value="METHYLMALONYL-COA MUTASE, MITOCHONDRIAL-RELATED"/>
    <property type="match status" value="1"/>
</dbReference>
<gene>
    <name evidence="7" type="ORF">SAMN02745206_01901</name>
</gene>
<dbReference type="RefSeq" id="WP_073038754.1">
    <property type="nucleotide sequence ID" value="NZ_FQVB01000017.1"/>
</dbReference>
<dbReference type="NCBIfam" id="TIGR00640">
    <property type="entry name" value="acid_CoA_mut_C"/>
    <property type="match status" value="1"/>
</dbReference>
<dbReference type="InterPro" id="IPR006159">
    <property type="entry name" value="Acid_CoA_mut_C"/>
</dbReference>
<evidence type="ECO:0000256" key="4">
    <source>
        <dbReference type="ARBA" id="ARBA00023235"/>
    </source>
</evidence>
<dbReference type="SUPFAM" id="SSF52242">
    <property type="entry name" value="Cobalamin (vitamin B12)-binding domain"/>
    <property type="match status" value="1"/>
</dbReference>
<dbReference type="STRING" id="1121391.SAMN02745206_01901"/>
<dbReference type="AlphaFoldDB" id="A0A1M5BCV7"/>
<dbReference type="Gene3D" id="3.40.50.280">
    <property type="entry name" value="Cobalamin-binding domain"/>
    <property type="match status" value="1"/>
</dbReference>
<evidence type="ECO:0000256" key="5">
    <source>
        <dbReference type="ARBA" id="ARBA00023285"/>
    </source>
</evidence>
<name>A0A1M5BCV7_9BACT</name>